<keyword evidence="3" id="KW-1185">Reference proteome</keyword>
<organism evidence="2 3">
    <name type="scientific">Pristionchus mayeri</name>
    <dbReference type="NCBI Taxonomy" id="1317129"/>
    <lineage>
        <taxon>Eukaryota</taxon>
        <taxon>Metazoa</taxon>
        <taxon>Ecdysozoa</taxon>
        <taxon>Nematoda</taxon>
        <taxon>Chromadorea</taxon>
        <taxon>Rhabditida</taxon>
        <taxon>Rhabditina</taxon>
        <taxon>Diplogasteromorpha</taxon>
        <taxon>Diplogasteroidea</taxon>
        <taxon>Neodiplogasteridae</taxon>
        <taxon>Pristionchus</taxon>
    </lineage>
</organism>
<proteinExistence type="predicted"/>
<comment type="caution">
    <text evidence="2">The sequence shown here is derived from an EMBL/GenBank/DDBJ whole genome shotgun (WGS) entry which is preliminary data.</text>
</comment>
<name>A0AAN5CS73_9BILA</name>
<protein>
    <submittedName>
        <fullName evidence="2">Uncharacterized protein</fullName>
    </submittedName>
</protein>
<dbReference type="Proteomes" id="UP001328107">
    <property type="component" value="Unassembled WGS sequence"/>
</dbReference>
<accession>A0AAN5CS73</accession>
<evidence type="ECO:0000256" key="1">
    <source>
        <dbReference type="SAM" id="SignalP"/>
    </source>
</evidence>
<reference evidence="3" key="1">
    <citation type="submission" date="2022-10" db="EMBL/GenBank/DDBJ databases">
        <title>Genome assembly of Pristionchus species.</title>
        <authorList>
            <person name="Yoshida K."/>
            <person name="Sommer R.J."/>
        </authorList>
    </citation>
    <scope>NUCLEOTIDE SEQUENCE [LARGE SCALE GENOMIC DNA]</scope>
    <source>
        <strain evidence="3">RS5460</strain>
    </source>
</reference>
<feature type="non-terminal residue" evidence="2">
    <location>
        <position position="1"/>
    </location>
</feature>
<evidence type="ECO:0000313" key="3">
    <source>
        <dbReference type="Proteomes" id="UP001328107"/>
    </source>
</evidence>
<gene>
    <name evidence="2" type="ORF">PMAYCL1PPCAC_19660</name>
</gene>
<dbReference type="AlphaFoldDB" id="A0AAN5CS73"/>
<evidence type="ECO:0000313" key="2">
    <source>
        <dbReference type="EMBL" id="GMR49465.1"/>
    </source>
</evidence>
<keyword evidence="1" id="KW-0732">Signal</keyword>
<feature type="chain" id="PRO_5042862115" evidence="1">
    <location>
        <begin position="21"/>
        <end position="155"/>
    </location>
</feature>
<dbReference type="EMBL" id="BTRK01000004">
    <property type="protein sequence ID" value="GMR49465.1"/>
    <property type="molecule type" value="Genomic_DNA"/>
</dbReference>
<sequence>QMRQMIFVLLLMSLFTYKMAMDQDAFDEIQTCENLKDTYVSSIGLSDKNVALLKPSNVTEMNQMLRLMIKNQSSLREVCELSVMPILCRRIFKWPLKNLKITFAKYVDSCDPDMQRGVSSRNFFQGMGRTLHNMLDHLKKLRDNSIVSVTAQIDY</sequence>
<feature type="signal peptide" evidence="1">
    <location>
        <begin position="1"/>
        <end position="20"/>
    </location>
</feature>